<comment type="caution">
    <text evidence="1">The sequence shown here is derived from an EMBL/GenBank/DDBJ whole genome shotgun (WGS) entry which is preliminary data.</text>
</comment>
<evidence type="ECO:0000313" key="1">
    <source>
        <dbReference type="EMBL" id="KAH3852428.1"/>
    </source>
</evidence>
<organism evidence="1 2">
    <name type="scientific">Dreissena polymorpha</name>
    <name type="common">Zebra mussel</name>
    <name type="synonym">Mytilus polymorpha</name>
    <dbReference type="NCBI Taxonomy" id="45954"/>
    <lineage>
        <taxon>Eukaryota</taxon>
        <taxon>Metazoa</taxon>
        <taxon>Spiralia</taxon>
        <taxon>Lophotrochozoa</taxon>
        <taxon>Mollusca</taxon>
        <taxon>Bivalvia</taxon>
        <taxon>Autobranchia</taxon>
        <taxon>Heteroconchia</taxon>
        <taxon>Euheterodonta</taxon>
        <taxon>Imparidentia</taxon>
        <taxon>Neoheterodontei</taxon>
        <taxon>Myida</taxon>
        <taxon>Dreissenoidea</taxon>
        <taxon>Dreissenidae</taxon>
        <taxon>Dreissena</taxon>
    </lineage>
</organism>
<keyword evidence="2" id="KW-1185">Reference proteome</keyword>
<dbReference type="EMBL" id="JAIWYP010000003">
    <property type="protein sequence ID" value="KAH3852428.1"/>
    <property type="molecule type" value="Genomic_DNA"/>
</dbReference>
<gene>
    <name evidence="1" type="ORF">DPMN_094937</name>
</gene>
<accession>A0A9D4L5Z0</accession>
<dbReference type="Proteomes" id="UP000828390">
    <property type="component" value="Unassembled WGS sequence"/>
</dbReference>
<name>A0A9D4L5Z0_DREPO</name>
<evidence type="ECO:0000313" key="2">
    <source>
        <dbReference type="Proteomes" id="UP000828390"/>
    </source>
</evidence>
<sequence length="150" mass="15505">MFSFHDVDSNVISTATSEIVDQGNYYIDLSDNEYVAIQPYRDFVDSDTSTRLLCDVSVPKLSSDWGLASEVLLAHSYCVGISVVSLDGGLDTGVPLAHSVGVGVPEMPCSDGGLVPEVSSDGGLAPEVPVAQSDCVGIPVVSVDGGLDPG</sequence>
<protein>
    <submittedName>
        <fullName evidence="1">Uncharacterized protein</fullName>
    </submittedName>
</protein>
<reference evidence="1" key="2">
    <citation type="submission" date="2020-11" db="EMBL/GenBank/DDBJ databases">
        <authorList>
            <person name="McCartney M.A."/>
            <person name="Auch B."/>
            <person name="Kono T."/>
            <person name="Mallez S."/>
            <person name="Becker A."/>
            <person name="Gohl D.M."/>
            <person name="Silverstein K.A.T."/>
            <person name="Koren S."/>
            <person name="Bechman K.B."/>
            <person name="Herman A."/>
            <person name="Abrahante J.E."/>
            <person name="Garbe J."/>
        </authorList>
    </citation>
    <scope>NUCLEOTIDE SEQUENCE</scope>
    <source>
        <strain evidence="1">Duluth1</strain>
        <tissue evidence="1">Whole animal</tissue>
    </source>
</reference>
<dbReference type="AlphaFoldDB" id="A0A9D4L5Z0"/>
<reference evidence="1" key="1">
    <citation type="journal article" date="2019" name="bioRxiv">
        <title>The Genome of the Zebra Mussel, Dreissena polymorpha: A Resource for Invasive Species Research.</title>
        <authorList>
            <person name="McCartney M.A."/>
            <person name="Auch B."/>
            <person name="Kono T."/>
            <person name="Mallez S."/>
            <person name="Zhang Y."/>
            <person name="Obille A."/>
            <person name="Becker A."/>
            <person name="Abrahante J.E."/>
            <person name="Garbe J."/>
            <person name="Badalamenti J.P."/>
            <person name="Herman A."/>
            <person name="Mangelson H."/>
            <person name="Liachko I."/>
            <person name="Sullivan S."/>
            <person name="Sone E.D."/>
            <person name="Koren S."/>
            <person name="Silverstein K.A.T."/>
            <person name="Beckman K.B."/>
            <person name="Gohl D.M."/>
        </authorList>
    </citation>
    <scope>NUCLEOTIDE SEQUENCE</scope>
    <source>
        <strain evidence="1">Duluth1</strain>
        <tissue evidence="1">Whole animal</tissue>
    </source>
</reference>
<proteinExistence type="predicted"/>